<dbReference type="GO" id="GO:0004613">
    <property type="term" value="F:phosphoenolpyruvate carboxykinase (GTP) activity"/>
    <property type="evidence" value="ECO:0007669"/>
    <property type="project" value="UniProtKB-EC"/>
</dbReference>
<accession>A0ABV4H2H3</accession>
<proteinExistence type="predicted"/>
<keyword evidence="1" id="KW-0312">Gluconeogenesis</keyword>
<dbReference type="RefSeq" id="WP_370441997.1">
    <property type="nucleotide sequence ID" value="NZ_JBGFTU010000014.1"/>
</dbReference>
<dbReference type="SUPFAM" id="SSF53795">
    <property type="entry name" value="PEP carboxykinase-like"/>
    <property type="match status" value="1"/>
</dbReference>
<dbReference type="PANTHER" id="PTHR11561:SF0">
    <property type="entry name" value="PHOSPHOENOLPYRUVATE CARBOXYKINASE [GTP]-RELATED"/>
    <property type="match status" value="1"/>
</dbReference>
<gene>
    <name evidence="3" type="ORF">AB2L27_13515</name>
</gene>
<name>A0ABV4H2H3_9ACTN</name>
<protein>
    <submittedName>
        <fullName evidence="3">Phosphoenolpyruvate carboxykinase domain-containing protein</fullName>
        <ecNumber evidence="3">4.1.1.32</ecNumber>
    </submittedName>
</protein>
<dbReference type="Gene3D" id="3.90.228.20">
    <property type="match status" value="1"/>
</dbReference>
<sequence length="297" mass="32329">PGTGWSTNPTAMQMLDRDVIFTNVALTDEGDVWWEGMTEQVPAHLVDWQGRDWTPGCGRPAAHPNARFTVAAAQCPSIAGDLQDPQGVVVDAVLFGGRRRSNVPLVAQAPDWAGGVFVGASVSSEQTAAAEGTVGQLRHDPFAMVPFCGYDMADYFGHWVGMGRRLSQPPAVFGVNWFRRGGDGRFLWPGFGENSRVIAWICARLAGRVGAVSTPVGLVPAAGDLDVAGLGVPGADLAELFAVDPVAWAAELDELEAYFGRFGDKLPTELSRRLHEIRDELRAVRWEQRRWEEWTTD</sequence>
<comment type="caution">
    <text evidence="3">The sequence shown here is derived from an EMBL/GenBank/DDBJ whole genome shotgun (WGS) entry which is preliminary data.</text>
</comment>
<dbReference type="EC" id="4.1.1.32" evidence="3"/>
<dbReference type="InterPro" id="IPR035077">
    <property type="entry name" value="PEP_carboxykinase_GTP_C"/>
</dbReference>
<dbReference type="InterPro" id="IPR008209">
    <property type="entry name" value="PEP_carboxykinase_GTP"/>
</dbReference>
<feature type="domain" description="Phosphoenolpyruvate carboxykinase C-terminal P-loop" evidence="2">
    <location>
        <begin position="1"/>
        <end position="278"/>
    </location>
</feature>
<organism evidence="3 4">
    <name type="scientific">Kineococcus halophytocola</name>
    <dbReference type="NCBI Taxonomy" id="3234027"/>
    <lineage>
        <taxon>Bacteria</taxon>
        <taxon>Bacillati</taxon>
        <taxon>Actinomycetota</taxon>
        <taxon>Actinomycetes</taxon>
        <taxon>Kineosporiales</taxon>
        <taxon>Kineosporiaceae</taxon>
        <taxon>Kineococcus</taxon>
    </lineage>
</organism>
<dbReference type="PANTHER" id="PTHR11561">
    <property type="entry name" value="PHOSPHOENOLPYRUVATE CARBOXYKINASE"/>
    <property type="match status" value="1"/>
</dbReference>
<reference evidence="3 4" key="1">
    <citation type="submission" date="2024-07" db="EMBL/GenBank/DDBJ databases">
        <authorList>
            <person name="Thanompreechachai J."/>
            <person name="Duangmal K."/>
        </authorList>
    </citation>
    <scope>NUCLEOTIDE SEQUENCE [LARGE SCALE GENOMIC DNA]</scope>
    <source>
        <strain evidence="3 4">LSe6-4</strain>
    </source>
</reference>
<evidence type="ECO:0000259" key="2">
    <source>
        <dbReference type="Pfam" id="PF00821"/>
    </source>
</evidence>
<keyword evidence="3" id="KW-0456">Lyase</keyword>
<keyword evidence="4" id="KW-1185">Reference proteome</keyword>
<dbReference type="InterPro" id="IPR013035">
    <property type="entry name" value="PEP_carboxykinase_C"/>
</dbReference>
<dbReference type="Pfam" id="PF00821">
    <property type="entry name" value="PEPCK_GTP"/>
    <property type="match status" value="1"/>
</dbReference>
<feature type="non-terminal residue" evidence="3">
    <location>
        <position position="1"/>
    </location>
</feature>
<evidence type="ECO:0000256" key="1">
    <source>
        <dbReference type="ARBA" id="ARBA00022432"/>
    </source>
</evidence>
<dbReference type="EMBL" id="JBGFTU010000014">
    <property type="protein sequence ID" value="MEZ0165773.1"/>
    <property type="molecule type" value="Genomic_DNA"/>
</dbReference>
<dbReference type="Proteomes" id="UP001565927">
    <property type="component" value="Unassembled WGS sequence"/>
</dbReference>
<evidence type="ECO:0000313" key="3">
    <source>
        <dbReference type="EMBL" id="MEZ0165773.1"/>
    </source>
</evidence>
<evidence type="ECO:0000313" key="4">
    <source>
        <dbReference type="Proteomes" id="UP001565927"/>
    </source>
</evidence>